<feature type="compositionally biased region" description="Basic and acidic residues" evidence="2">
    <location>
        <begin position="131"/>
        <end position="152"/>
    </location>
</feature>
<dbReference type="EMBL" id="JAOTPV010000002">
    <property type="protein sequence ID" value="KAJ4487981.1"/>
    <property type="molecule type" value="Genomic_DNA"/>
</dbReference>
<feature type="region of interest" description="Disordered" evidence="2">
    <location>
        <begin position="124"/>
        <end position="187"/>
    </location>
</feature>
<reference evidence="4" key="1">
    <citation type="submission" date="2022-08" db="EMBL/GenBank/DDBJ databases">
        <title>A Global Phylogenomic Analysis of the Shiitake Genus Lentinula.</title>
        <authorList>
            <consortium name="DOE Joint Genome Institute"/>
            <person name="Sierra-Patev S."/>
            <person name="Min B."/>
            <person name="Naranjo-Ortiz M."/>
            <person name="Looney B."/>
            <person name="Konkel Z."/>
            <person name="Slot J.C."/>
            <person name="Sakamoto Y."/>
            <person name="Steenwyk J.L."/>
            <person name="Rokas A."/>
            <person name="Carro J."/>
            <person name="Camarero S."/>
            <person name="Ferreira P."/>
            <person name="Molpeceres G."/>
            <person name="Ruiz-Duenas F.J."/>
            <person name="Serrano A."/>
            <person name="Henrissat B."/>
            <person name="Drula E."/>
            <person name="Hughes K.W."/>
            <person name="Mata J.L."/>
            <person name="Ishikawa N.K."/>
            <person name="Vargas-Isla R."/>
            <person name="Ushijima S."/>
            <person name="Smith C.A."/>
            <person name="Ahrendt S."/>
            <person name="Andreopoulos W."/>
            <person name="He G."/>
            <person name="Labutti K."/>
            <person name="Lipzen A."/>
            <person name="Ng V."/>
            <person name="Riley R."/>
            <person name="Sandor L."/>
            <person name="Barry K."/>
            <person name="Martinez A.T."/>
            <person name="Xiao Y."/>
            <person name="Gibbons J.G."/>
            <person name="Terashima K."/>
            <person name="Grigoriev I.V."/>
            <person name="Hibbett D.S."/>
        </authorList>
    </citation>
    <scope>NUCLEOTIDE SEQUENCE</scope>
    <source>
        <strain evidence="4">JLM2183</strain>
    </source>
</reference>
<keyword evidence="5" id="KW-1185">Reference proteome</keyword>
<evidence type="ECO:0000313" key="4">
    <source>
        <dbReference type="EMBL" id="KAJ4487981.1"/>
    </source>
</evidence>
<dbReference type="AlphaFoldDB" id="A0A9W9AS99"/>
<dbReference type="Proteomes" id="UP001150266">
    <property type="component" value="Unassembled WGS sequence"/>
</dbReference>
<accession>A0A9W9AS99</accession>
<keyword evidence="1" id="KW-0863">Zinc-finger</keyword>
<evidence type="ECO:0000313" key="5">
    <source>
        <dbReference type="Proteomes" id="UP001150266"/>
    </source>
</evidence>
<sequence length="212" mass="24135">MSYSKGAPYKKYQCRYFDETGRPLNPCKQGDRCRFVHPGDPQWPGVKCYPYVHKNSGSQSSWTKIDRQSPRRRLSSPPGSRGGALVPQGDLFRRCKVEEEDISLSHVTSTTESNWKQEMAFNRYQGAPSTEDSRTNERIERGRIPGEIDTRGVEANYKDNANASINASDSRRTQTTSPLFSAASETEARQRSERFISMFRDVAMYVDRVCTV</sequence>
<dbReference type="OrthoDB" id="2677428at2759"/>
<feature type="zinc finger region" description="C3H1-type" evidence="1">
    <location>
        <begin position="8"/>
        <end position="40"/>
    </location>
</feature>
<evidence type="ECO:0000256" key="1">
    <source>
        <dbReference type="PROSITE-ProRule" id="PRU00723"/>
    </source>
</evidence>
<keyword evidence="1" id="KW-0862">Zinc</keyword>
<keyword evidence="1" id="KW-0479">Metal-binding</keyword>
<feature type="compositionally biased region" description="Polar residues" evidence="2">
    <location>
        <begin position="159"/>
        <end position="179"/>
    </location>
</feature>
<proteinExistence type="predicted"/>
<feature type="domain" description="C3H1-type" evidence="3">
    <location>
        <begin position="8"/>
        <end position="40"/>
    </location>
</feature>
<dbReference type="PROSITE" id="PS50103">
    <property type="entry name" value="ZF_C3H1"/>
    <property type="match status" value="1"/>
</dbReference>
<organism evidence="4 5">
    <name type="scientific">Lentinula aciculospora</name>
    <dbReference type="NCBI Taxonomy" id="153920"/>
    <lineage>
        <taxon>Eukaryota</taxon>
        <taxon>Fungi</taxon>
        <taxon>Dikarya</taxon>
        <taxon>Basidiomycota</taxon>
        <taxon>Agaricomycotina</taxon>
        <taxon>Agaricomycetes</taxon>
        <taxon>Agaricomycetidae</taxon>
        <taxon>Agaricales</taxon>
        <taxon>Marasmiineae</taxon>
        <taxon>Omphalotaceae</taxon>
        <taxon>Lentinula</taxon>
    </lineage>
</organism>
<name>A0A9W9AS99_9AGAR</name>
<evidence type="ECO:0000256" key="2">
    <source>
        <dbReference type="SAM" id="MobiDB-lite"/>
    </source>
</evidence>
<dbReference type="Gene3D" id="4.10.1000.10">
    <property type="entry name" value="Zinc finger, CCCH-type"/>
    <property type="match status" value="1"/>
</dbReference>
<dbReference type="InterPro" id="IPR000571">
    <property type="entry name" value="Znf_CCCH"/>
</dbReference>
<comment type="caution">
    <text evidence="4">The sequence shown here is derived from an EMBL/GenBank/DDBJ whole genome shotgun (WGS) entry which is preliminary data.</text>
</comment>
<dbReference type="GO" id="GO:0008270">
    <property type="term" value="F:zinc ion binding"/>
    <property type="evidence" value="ECO:0007669"/>
    <property type="project" value="UniProtKB-KW"/>
</dbReference>
<evidence type="ECO:0000259" key="3">
    <source>
        <dbReference type="PROSITE" id="PS50103"/>
    </source>
</evidence>
<gene>
    <name evidence="4" type="ORF">J3R30DRAFT_3432533</name>
</gene>
<protein>
    <recommendedName>
        <fullName evidence="3">C3H1-type domain-containing protein</fullName>
    </recommendedName>
</protein>
<feature type="region of interest" description="Disordered" evidence="2">
    <location>
        <begin position="56"/>
        <end position="88"/>
    </location>
</feature>